<feature type="transmembrane region" description="Helical" evidence="1">
    <location>
        <begin position="48"/>
        <end position="68"/>
    </location>
</feature>
<dbReference type="EMBL" id="CP092624">
    <property type="protein sequence ID" value="UMM33057.1"/>
    <property type="molecule type" value="Genomic_DNA"/>
</dbReference>
<feature type="transmembrane region" description="Helical" evidence="1">
    <location>
        <begin position="222"/>
        <end position="240"/>
    </location>
</feature>
<name>A0AAE9F2I9_CAEBR</name>
<dbReference type="Pfam" id="PF10328">
    <property type="entry name" value="7TM_GPCR_Srx"/>
    <property type="match status" value="1"/>
</dbReference>
<feature type="transmembrane region" description="Helical" evidence="1">
    <location>
        <begin position="6"/>
        <end position="27"/>
    </location>
</feature>
<dbReference type="Gene3D" id="1.20.1070.10">
    <property type="entry name" value="Rhodopsin 7-helix transmembrane proteins"/>
    <property type="match status" value="1"/>
</dbReference>
<keyword evidence="1" id="KW-0472">Membrane</keyword>
<feature type="transmembrane region" description="Helical" evidence="1">
    <location>
        <begin position="88"/>
        <end position="110"/>
    </location>
</feature>
<sequence>MQNDILFPIITFVITVSGIIANSYVFFASRRMTSMSSSFGTITKYQTICNSMMCCCFLSFVPLQLGAYKSYIPNTHWVGTTAMISDEISYMCHLMIALNRFFNLYLSGFYELVFTIRNTKRIIIVIWIVSIIGCTILYEFVGCLYPYNEHTWSLQFLDTPMCDHLTWFSDFMLNISFAVVTVTINCLTAFKAMRSSRMLVNAAGLQISKQQKQREMNFIRQTFFQGLTVATGQISYYVLAPHVSNQIALFLLTSLWGFVHSFEGGIIILSNKEMRSAFKKCPKKSRTTSVFITTTSLAKNHC</sequence>
<organism evidence="3 4">
    <name type="scientific">Caenorhabditis briggsae</name>
    <dbReference type="NCBI Taxonomy" id="6238"/>
    <lineage>
        <taxon>Eukaryota</taxon>
        <taxon>Metazoa</taxon>
        <taxon>Ecdysozoa</taxon>
        <taxon>Nematoda</taxon>
        <taxon>Chromadorea</taxon>
        <taxon>Rhabditida</taxon>
        <taxon>Rhabditina</taxon>
        <taxon>Rhabditomorpha</taxon>
        <taxon>Rhabditoidea</taxon>
        <taxon>Rhabditidae</taxon>
        <taxon>Peloderinae</taxon>
        <taxon>Caenorhabditis</taxon>
    </lineage>
</organism>
<feature type="transmembrane region" description="Helical" evidence="1">
    <location>
        <begin position="167"/>
        <end position="190"/>
    </location>
</feature>
<dbReference type="Proteomes" id="UP000829354">
    <property type="component" value="Chromosome V"/>
</dbReference>
<evidence type="ECO:0000256" key="1">
    <source>
        <dbReference type="SAM" id="Phobius"/>
    </source>
</evidence>
<dbReference type="AlphaFoldDB" id="A0AAE9F2I9"/>
<feature type="domain" description="7TM GPCR serpentine receptor class x (Srx)" evidence="2">
    <location>
        <begin position="12"/>
        <end position="271"/>
    </location>
</feature>
<evidence type="ECO:0000313" key="4">
    <source>
        <dbReference type="Proteomes" id="UP000829354"/>
    </source>
</evidence>
<proteinExistence type="predicted"/>
<keyword evidence="1" id="KW-0812">Transmembrane</keyword>
<keyword evidence="1" id="KW-1133">Transmembrane helix</keyword>
<gene>
    <name evidence="3" type="ORF">L5515_006665</name>
</gene>
<feature type="transmembrane region" description="Helical" evidence="1">
    <location>
        <begin position="246"/>
        <end position="269"/>
    </location>
</feature>
<evidence type="ECO:0000259" key="2">
    <source>
        <dbReference type="Pfam" id="PF10328"/>
    </source>
</evidence>
<evidence type="ECO:0000313" key="3">
    <source>
        <dbReference type="EMBL" id="UMM33057.1"/>
    </source>
</evidence>
<accession>A0AAE9F2I9</accession>
<feature type="transmembrane region" description="Helical" evidence="1">
    <location>
        <begin position="122"/>
        <end position="147"/>
    </location>
</feature>
<protein>
    <recommendedName>
        <fullName evidence="2">7TM GPCR serpentine receptor class x (Srx) domain-containing protein</fullName>
    </recommendedName>
</protein>
<keyword evidence="4" id="KW-1185">Reference proteome</keyword>
<dbReference type="SUPFAM" id="SSF81321">
    <property type="entry name" value="Family A G protein-coupled receptor-like"/>
    <property type="match status" value="1"/>
</dbReference>
<dbReference type="InterPro" id="IPR019430">
    <property type="entry name" value="7TM_GPCR_serpentine_rcpt_Srx"/>
</dbReference>
<dbReference type="PANTHER" id="PTHR23017">
    <property type="entry name" value="SERPENTINE RECEPTOR, CLASS X"/>
    <property type="match status" value="1"/>
</dbReference>
<dbReference type="PANTHER" id="PTHR23017:SF42">
    <property type="entry name" value="G-PROTEIN COUPLED RECEPTORS FAMILY 1 PROFILE DOMAIN-CONTAINING PROTEIN"/>
    <property type="match status" value="1"/>
</dbReference>
<reference evidence="3 4" key="1">
    <citation type="submission" date="2022-04" db="EMBL/GenBank/DDBJ databases">
        <title>Chromosome-level reference genomes for two strains of Caenorhabditis briggsae: an improved platform for comparative genomics.</title>
        <authorList>
            <person name="Stevens L."/>
            <person name="Andersen E."/>
        </authorList>
    </citation>
    <scope>NUCLEOTIDE SEQUENCE [LARGE SCALE GENOMIC DNA]</scope>
    <source>
        <strain evidence="3">VX34</strain>
        <tissue evidence="3">Whole-organism</tissue>
    </source>
</reference>